<dbReference type="SMART" id="SM00471">
    <property type="entry name" value="HDc"/>
    <property type="match status" value="2"/>
</dbReference>
<dbReference type="CDD" id="cd00077">
    <property type="entry name" value="HDc"/>
    <property type="match status" value="2"/>
</dbReference>
<dbReference type="Proteomes" id="UP000297065">
    <property type="component" value="Chromosome"/>
</dbReference>
<dbReference type="EMBL" id="CP036295">
    <property type="protein sequence ID" value="QCC85848.1"/>
    <property type="molecule type" value="Genomic_DNA"/>
</dbReference>
<feature type="domain" description="HD-GYP" evidence="1">
    <location>
        <begin position="199"/>
        <end position="396"/>
    </location>
</feature>
<proteinExistence type="predicted"/>
<sequence>MRSIRLFDLLMGFSRALDMVTPFLAGHHLRVAFLSQIIAERLRLSASSRKYMLMASMLHDIGAIPLKSETKDLVFERNKALHCRAGWAFCKTTGLPRPVCDMVLHHHTEWDSYSPEDQNALPANCIHMADRIDIALRGKQFADLRGICRMLQAKTSEYAPENLAAMESVADDAAVNSLLASPQKMEQHLASTFGMVVLGPVQLVDLCGLFSQTIDSKSPFTATHSMGVAHTARMLLKLSRMADIGDLTTMFIAGLLHDIGKLAIPLEILEKPTSLTPKEMLQIQQHAQNSLELLGSIPGFTCVREWGGRHHERIDGTGYPERVKGSGLSLPVRIIAVADVFTALTEDRPYRQGMPLPKAMALIESMAELNYLDADVVSLLADNVAQVNRARIRAQRRAAANFVVMRRLCGATAAA</sequence>
<dbReference type="Pfam" id="PF13487">
    <property type="entry name" value="HD_5"/>
    <property type="match status" value="1"/>
</dbReference>
<dbReference type="InterPro" id="IPR037522">
    <property type="entry name" value="HD_GYP_dom"/>
</dbReference>
<dbReference type="InterPro" id="IPR006674">
    <property type="entry name" value="HD_domain"/>
</dbReference>
<dbReference type="AlphaFoldDB" id="A0A4P7ULP7"/>
<dbReference type="OrthoDB" id="9769359at2"/>
<protein>
    <submittedName>
        <fullName evidence="2">HD domain-containing protein</fullName>
    </submittedName>
</protein>
<accession>A0A4P7ULP7</accession>
<dbReference type="InterPro" id="IPR003607">
    <property type="entry name" value="HD/PDEase_dom"/>
</dbReference>
<gene>
    <name evidence="2" type="ORF">DDIC_08175</name>
</gene>
<dbReference type="PANTHER" id="PTHR43155:SF2">
    <property type="entry name" value="CYCLIC DI-GMP PHOSPHODIESTERASE PA4108"/>
    <property type="match status" value="1"/>
</dbReference>
<evidence type="ECO:0000313" key="2">
    <source>
        <dbReference type="EMBL" id="QCC85848.1"/>
    </source>
</evidence>
<organism evidence="2 3">
    <name type="scientific">Desulfovibrio desulfuricans</name>
    <dbReference type="NCBI Taxonomy" id="876"/>
    <lineage>
        <taxon>Bacteria</taxon>
        <taxon>Pseudomonadati</taxon>
        <taxon>Thermodesulfobacteriota</taxon>
        <taxon>Desulfovibrionia</taxon>
        <taxon>Desulfovibrionales</taxon>
        <taxon>Desulfovibrionaceae</taxon>
        <taxon>Desulfovibrio</taxon>
    </lineage>
</organism>
<evidence type="ECO:0000259" key="1">
    <source>
        <dbReference type="PROSITE" id="PS51832"/>
    </source>
</evidence>
<dbReference type="RefSeq" id="WP_136399982.1">
    <property type="nucleotide sequence ID" value="NZ_CP036295.1"/>
</dbReference>
<dbReference type="Pfam" id="PF01966">
    <property type="entry name" value="HD"/>
    <property type="match status" value="1"/>
</dbReference>
<dbReference type="PROSITE" id="PS51832">
    <property type="entry name" value="HD_GYP"/>
    <property type="match status" value="1"/>
</dbReference>
<name>A0A4P7ULP7_DESDE</name>
<dbReference type="Gene3D" id="1.10.3210.10">
    <property type="entry name" value="Hypothetical protein af1432"/>
    <property type="match status" value="2"/>
</dbReference>
<reference evidence="2 3" key="1">
    <citation type="submission" date="2019-02" db="EMBL/GenBank/DDBJ databases">
        <title>Complete Genome Sequence of Desulfovibrio desulfuricans IC1, a Sulfonate Utilizing Anaerobe.</title>
        <authorList>
            <person name="Day L.A."/>
            <person name="De Leon K.B."/>
            <person name="Wall J.D."/>
        </authorList>
    </citation>
    <scope>NUCLEOTIDE SEQUENCE [LARGE SCALE GENOMIC DNA]</scope>
    <source>
        <strain evidence="2 3">IC1</strain>
    </source>
</reference>
<evidence type="ECO:0000313" key="3">
    <source>
        <dbReference type="Proteomes" id="UP000297065"/>
    </source>
</evidence>
<dbReference type="PANTHER" id="PTHR43155">
    <property type="entry name" value="CYCLIC DI-GMP PHOSPHODIESTERASE PA4108-RELATED"/>
    <property type="match status" value="1"/>
</dbReference>
<dbReference type="SUPFAM" id="SSF109604">
    <property type="entry name" value="HD-domain/PDEase-like"/>
    <property type="match status" value="2"/>
</dbReference>